<evidence type="ECO:0000313" key="3">
    <source>
        <dbReference type="EMBL" id="OKH27980.1"/>
    </source>
</evidence>
<feature type="compositionally biased region" description="Basic residues" evidence="1">
    <location>
        <begin position="19"/>
        <end position="31"/>
    </location>
</feature>
<keyword evidence="2" id="KW-0472">Membrane</keyword>
<dbReference type="OrthoDB" id="425201at2"/>
<accession>A0A1U7HWH8</accession>
<evidence type="ECO:0000256" key="1">
    <source>
        <dbReference type="SAM" id="MobiDB-lite"/>
    </source>
</evidence>
<sequence>MNAIQPSGSPLKPQETRQVPRKRTQRRRHPYRATAIHTTAKLVVNLLLLFAAGSAIAKLLPYYLSQQQKIHEIQAEVHSVEGRVERLRADLNRYFDPQQAQSVMREQSNRFEPGQRPLILQKK</sequence>
<organism evidence="3 4">
    <name type="scientific">Chroogloeocystis siderophila 5.2 s.c.1</name>
    <dbReference type="NCBI Taxonomy" id="247279"/>
    <lineage>
        <taxon>Bacteria</taxon>
        <taxon>Bacillati</taxon>
        <taxon>Cyanobacteriota</taxon>
        <taxon>Cyanophyceae</taxon>
        <taxon>Oscillatoriophycideae</taxon>
        <taxon>Chroococcales</taxon>
        <taxon>Chroococcaceae</taxon>
        <taxon>Chroogloeocystis</taxon>
    </lineage>
</organism>
<feature type="region of interest" description="Disordered" evidence="1">
    <location>
        <begin position="1"/>
        <end position="32"/>
    </location>
</feature>
<dbReference type="EMBL" id="MRCC01000004">
    <property type="protein sequence ID" value="OKH27980.1"/>
    <property type="molecule type" value="Genomic_DNA"/>
</dbReference>
<keyword evidence="2" id="KW-1133">Transmembrane helix</keyword>
<keyword evidence="4" id="KW-1185">Reference proteome</keyword>
<dbReference type="STRING" id="247279.NIES1031_05200"/>
<dbReference type="Proteomes" id="UP000185984">
    <property type="component" value="Unassembled WGS sequence"/>
</dbReference>
<evidence type="ECO:0000256" key="2">
    <source>
        <dbReference type="SAM" id="Phobius"/>
    </source>
</evidence>
<feature type="region of interest" description="Disordered" evidence="1">
    <location>
        <begin position="99"/>
        <end position="123"/>
    </location>
</feature>
<feature type="transmembrane region" description="Helical" evidence="2">
    <location>
        <begin position="42"/>
        <end position="64"/>
    </location>
</feature>
<evidence type="ECO:0008006" key="5">
    <source>
        <dbReference type="Google" id="ProtNLM"/>
    </source>
</evidence>
<keyword evidence="2" id="KW-0812">Transmembrane</keyword>
<comment type="caution">
    <text evidence="3">The sequence shown here is derived from an EMBL/GenBank/DDBJ whole genome shotgun (WGS) entry which is preliminary data.</text>
</comment>
<reference evidence="3 4" key="1">
    <citation type="submission" date="2016-11" db="EMBL/GenBank/DDBJ databases">
        <title>Draft Genome Sequences of Nine Cyanobacterial Strains from Diverse Habitats.</title>
        <authorList>
            <person name="Zhu T."/>
            <person name="Hou S."/>
            <person name="Lu X."/>
            <person name="Hess W.R."/>
        </authorList>
    </citation>
    <scope>NUCLEOTIDE SEQUENCE [LARGE SCALE GENOMIC DNA]</scope>
    <source>
        <strain evidence="3 4">5.2 s.c.1</strain>
    </source>
</reference>
<protein>
    <recommendedName>
        <fullName evidence="5">Septum formation initiator</fullName>
    </recommendedName>
</protein>
<evidence type="ECO:0000313" key="4">
    <source>
        <dbReference type="Proteomes" id="UP000185984"/>
    </source>
</evidence>
<name>A0A1U7HWH8_9CHRO</name>
<gene>
    <name evidence="3" type="ORF">NIES1031_05200</name>
</gene>
<dbReference type="RefSeq" id="WP_073548441.1">
    <property type="nucleotide sequence ID" value="NZ_CAWMVK010000034.1"/>
</dbReference>
<proteinExistence type="predicted"/>
<dbReference type="AlphaFoldDB" id="A0A1U7HWH8"/>